<gene>
    <name evidence="2" type="ORF">OsI_14857</name>
</gene>
<accession>B8AVA2</accession>
<proteinExistence type="predicted"/>
<evidence type="ECO:0000313" key="2">
    <source>
        <dbReference type="EMBL" id="EEC76770.1"/>
    </source>
</evidence>
<reference evidence="2 3" key="1">
    <citation type="journal article" date="2005" name="PLoS Biol.">
        <title>The genomes of Oryza sativa: a history of duplications.</title>
        <authorList>
            <person name="Yu J."/>
            <person name="Wang J."/>
            <person name="Lin W."/>
            <person name="Li S."/>
            <person name="Li H."/>
            <person name="Zhou J."/>
            <person name="Ni P."/>
            <person name="Dong W."/>
            <person name="Hu S."/>
            <person name="Zeng C."/>
            <person name="Zhang J."/>
            <person name="Zhang Y."/>
            <person name="Li R."/>
            <person name="Xu Z."/>
            <person name="Li S."/>
            <person name="Li X."/>
            <person name="Zheng H."/>
            <person name="Cong L."/>
            <person name="Lin L."/>
            <person name="Yin J."/>
            <person name="Geng J."/>
            <person name="Li G."/>
            <person name="Shi J."/>
            <person name="Liu J."/>
            <person name="Lv H."/>
            <person name="Li J."/>
            <person name="Wang J."/>
            <person name="Deng Y."/>
            <person name="Ran L."/>
            <person name="Shi X."/>
            <person name="Wang X."/>
            <person name="Wu Q."/>
            <person name="Li C."/>
            <person name="Ren X."/>
            <person name="Wang J."/>
            <person name="Wang X."/>
            <person name="Li D."/>
            <person name="Liu D."/>
            <person name="Zhang X."/>
            <person name="Ji Z."/>
            <person name="Zhao W."/>
            <person name="Sun Y."/>
            <person name="Zhang Z."/>
            <person name="Bao J."/>
            <person name="Han Y."/>
            <person name="Dong L."/>
            <person name="Ji J."/>
            <person name="Chen P."/>
            <person name="Wu S."/>
            <person name="Liu J."/>
            <person name="Xiao Y."/>
            <person name="Bu D."/>
            <person name="Tan J."/>
            <person name="Yang L."/>
            <person name="Ye C."/>
            <person name="Zhang J."/>
            <person name="Xu J."/>
            <person name="Zhou Y."/>
            <person name="Yu Y."/>
            <person name="Zhang B."/>
            <person name="Zhuang S."/>
            <person name="Wei H."/>
            <person name="Liu B."/>
            <person name="Lei M."/>
            <person name="Yu H."/>
            <person name="Li Y."/>
            <person name="Xu H."/>
            <person name="Wei S."/>
            <person name="He X."/>
            <person name="Fang L."/>
            <person name="Zhang Z."/>
            <person name="Zhang Y."/>
            <person name="Huang X."/>
            <person name="Su Z."/>
            <person name="Tong W."/>
            <person name="Li J."/>
            <person name="Tong Z."/>
            <person name="Li S."/>
            <person name="Ye J."/>
            <person name="Wang L."/>
            <person name="Fang L."/>
            <person name="Lei T."/>
            <person name="Chen C."/>
            <person name="Chen H."/>
            <person name="Xu Z."/>
            <person name="Li H."/>
            <person name="Huang H."/>
            <person name="Zhang F."/>
            <person name="Xu H."/>
            <person name="Li N."/>
            <person name="Zhao C."/>
            <person name="Li S."/>
            <person name="Dong L."/>
            <person name="Huang Y."/>
            <person name="Li L."/>
            <person name="Xi Y."/>
            <person name="Qi Q."/>
            <person name="Li W."/>
            <person name="Zhang B."/>
            <person name="Hu W."/>
            <person name="Zhang Y."/>
            <person name="Tian X."/>
            <person name="Jiao Y."/>
            <person name="Liang X."/>
            <person name="Jin J."/>
            <person name="Gao L."/>
            <person name="Zheng W."/>
            <person name="Hao B."/>
            <person name="Liu S."/>
            <person name="Wang W."/>
            <person name="Yuan L."/>
            <person name="Cao M."/>
            <person name="McDermott J."/>
            <person name="Samudrala R."/>
            <person name="Wang J."/>
            <person name="Wong G.K."/>
            <person name="Yang H."/>
        </authorList>
    </citation>
    <scope>NUCLEOTIDE SEQUENCE [LARGE SCALE GENOMIC DNA]</scope>
    <source>
        <strain evidence="3">cv. 93-11</strain>
    </source>
</reference>
<dbReference type="HOGENOM" id="CLU_1672183_0_0_1"/>
<feature type="region of interest" description="Disordered" evidence="1">
    <location>
        <begin position="14"/>
        <end position="52"/>
    </location>
</feature>
<sequence>MLFISALPSAPHCSIAPHTPQPRCPPSSRRRPSPCDGALPLAAGASAAAPSPGPAAFFARWAAAQTRRPLPLPLNHGVLPPVDGALPPAGGALPLAVSASAATPSLAQRPPPGSALSRADSDLSSAMAPSSRHTAVTPPSHHGLGAALPSTSDEQWRR</sequence>
<dbReference type="Gramene" id="BGIOSGA015898-TA">
    <property type="protein sequence ID" value="BGIOSGA015898-PA"/>
    <property type="gene ID" value="BGIOSGA015898"/>
</dbReference>
<organism evidence="2 3">
    <name type="scientific">Oryza sativa subsp. indica</name>
    <name type="common">Rice</name>
    <dbReference type="NCBI Taxonomy" id="39946"/>
    <lineage>
        <taxon>Eukaryota</taxon>
        <taxon>Viridiplantae</taxon>
        <taxon>Streptophyta</taxon>
        <taxon>Embryophyta</taxon>
        <taxon>Tracheophyta</taxon>
        <taxon>Spermatophyta</taxon>
        <taxon>Magnoliopsida</taxon>
        <taxon>Liliopsida</taxon>
        <taxon>Poales</taxon>
        <taxon>Poaceae</taxon>
        <taxon>BOP clade</taxon>
        <taxon>Oryzoideae</taxon>
        <taxon>Oryzeae</taxon>
        <taxon>Oryzinae</taxon>
        <taxon>Oryza</taxon>
        <taxon>Oryza sativa</taxon>
    </lineage>
</organism>
<dbReference type="Proteomes" id="UP000007015">
    <property type="component" value="Chromosome 4"/>
</dbReference>
<protein>
    <submittedName>
        <fullName evidence="2">Uncharacterized protein</fullName>
    </submittedName>
</protein>
<feature type="region of interest" description="Disordered" evidence="1">
    <location>
        <begin position="101"/>
        <end position="158"/>
    </location>
</feature>
<feature type="compositionally biased region" description="Low complexity" evidence="1">
    <location>
        <begin position="114"/>
        <end position="128"/>
    </location>
</feature>
<dbReference type="EMBL" id="CM000129">
    <property type="protein sequence ID" value="EEC76770.1"/>
    <property type="molecule type" value="Genomic_DNA"/>
</dbReference>
<feature type="compositionally biased region" description="Low complexity" evidence="1">
    <location>
        <begin position="34"/>
        <end position="52"/>
    </location>
</feature>
<feature type="compositionally biased region" description="Polar residues" evidence="1">
    <location>
        <begin position="149"/>
        <end position="158"/>
    </location>
</feature>
<name>B8AVA2_ORYSI</name>
<evidence type="ECO:0000256" key="1">
    <source>
        <dbReference type="SAM" id="MobiDB-lite"/>
    </source>
</evidence>
<evidence type="ECO:0000313" key="3">
    <source>
        <dbReference type="Proteomes" id="UP000007015"/>
    </source>
</evidence>
<keyword evidence="3" id="KW-1185">Reference proteome</keyword>
<dbReference type="AlphaFoldDB" id="B8AVA2"/>